<dbReference type="AlphaFoldDB" id="A0A7Z8NP60"/>
<protein>
    <submittedName>
        <fullName evidence="4">Sugar phosphate isomerase/epimerase</fullName>
    </submittedName>
</protein>
<feature type="domain" description="Xylose isomerase-like TIM barrel" evidence="3">
    <location>
        <begin position="34"/>
        <end position="292"/>
    </location>
</feature>
<comment type="caution">
    <text evidence="4">The sequence shown here is derived from an EMBL/GenBank/DDBJ whole genome shotgun (WGS) entry which is preliminary data.</text>
</comment>
<gene>
    <name evidence="4" type="ORF">FA014_19615</name>
</gene>
<feature type="region of interest" description="Disordered" evidence="2">
    <location>
        <begin position="288"/>
        <end position="318"/>
    </location>
</feature>
<dbReference type="PANTHER" id="PTHR12110:SF52">
    <property type="entry name" value="XYLOSE ISOMERASE"/>
    <property type="match status" value="1"/>
</dbReference>
<evidence type="ECO:0000313" key="5">
    <source>
        <dbReference type="Proteomes" id="UP000308121"/>
    </source>
</evidence>
<dbReference type="GO" id="GO:0016853">
    <property type="term" value="F:isomerase activity"/>
    <property type="evidence" value="ECO:0007669"/>
    <property type="project" value="UniProtKB-KW"/>
</dbReference>
<dbReference type="Pfam" id="PF01261">
    <property type="entry name" value="AP_endonuc_2"/>
    <property type="match status" value="1"/>
</dbReference>
<reference evidence="4 5" key="1">
    <citation type="submission" date="2019-05" db="EMBL/GenBank/DDBJ databases">
        <title>Genome sequence of Cellulomonas hominis strain CS1.</title>
        <authorList>
            <person name="Belmont J."/>
            <person name="Maclea K.S."/>
        </authorList>
    </citation>
    <scope>NUCLEOTIDE SEQUENCE [LARGE SCALE GENOMIC DNA]</scope>
    <source>
        <strain evidence="4 5">CS1</strain>
    </source>
</reference>
<dbReference type="OrthoDB" id="1900402at2"/>
<dbReference type="PANTHER" id="PTHR12110">
    <property type="entry name" value="HYDROXYPYRUVATE ISOMERASE"/>
    <property type="match status" value="1"/>
</dbReference>
<dbReference type="Proteomes" id="UP000308121">
    <property type="component" value="Unassembled WGS sequence"/>
</dbReference>
<organism evidence="4 5">
    <name type="scientific">Cellulomonas hominis</name>
    <dbReference type="NCBI Taxonomy" id="156981"/>
    <lineage>
        <taxon>Bacteria</taxon>
        <taxon>Bacillati</taxon>
        <taxon>Actinomycetota</taxon>
        <taxon>Actinomycetes</taxon>
        <taxon>Micrococcales</taxon>
        <taxon>Cellulomonadaceae</taxon>
        <taxon>Cellulomonas</taxon>
    </lineage>
</organism>
<name>A0A7Z8NP60_9CELL</name>
<keyword evidence="1" id="KW-0119">Carbohydrate metabolism</keyword>
<dbReference type="InterPro" id="IPR013022">
    <property type="entry name" value="Xyl_isomerase-like_TIM-brl"/>
</dbReference>
<proteinExistence type="predicted"/>
<accession>A0A7Z8NP60</accession>
<evidence type="ECO:0000259" key="3">
    <source>
        <dbReference type="Pfam" id="PF01261"/>
    </source>
</evidence>
<evidence type="ECO:0000313" key="4">
    <source>
        <dbReference type="EMBL" id="TKR21843.1"/>
    </source>
</evidence>
<feature type="compositionally biased region" description="Pro residues" evidence="2">
    <location>
        <begin position="297"/>
        <end position="318"/>
    </location>
</feature>
<dbReference type="InterPro" id="IPR050312">
    <property type="entry name" value="IolE/XylAMocC-like"/>
</dbReference>
<dbReference type="Gene3D" id="3.20.20.150">
    <property type="entry name" value="Divalent-metal-dependent TIM barrel enzymes"/>
    <property type="match status" value="1"/>
</dbReference>
<evidence type="ECO:0000256" key="1">
    <source>
        <dbReference type="ARBA" id="ARBA00023277"/>
    </source>
</evidence>
<dbReference type="InterPro" id="IPR036237">
    <property type="entry name" value="Xyl_isomerase-like_sf"/>
</dbReference>
<dbReference type="SUPFAM" id="SSF51658">
    <property type="entry name" value="Xylose isomerase-like"/>
    <property type="match status" value="1"/>
</dbReference>
<evidence type="ECO:0000256" key="2">
    <source>
        <dbReference type="SAM" id="MobiDB-lite"/>
    </source>
</evidence>
<dbReference type="EMBL" id="SZYE01000356">
    <property type="protein sequence ID" value="TKR21843.1"/>
    <property type="molecule type" value="Genomic_DNA"/>
</dbReference>
<sequence>MTDRADDGPGSPALPFALGYGTNGLGDHPLPAALDLLEQHGYDAVALTLGFPHLDPGASAADLAALRARLARARDGRGLRVVVETGTRYLLDPRRKHAPALVDADAAPRLAYLRRSVEVAAALGAPVVQLFSGVRAPDVPGAVADERLRARLPGLVRHAAEHGVTLALEPEPGMHVETVADALRLRADLGGPDALGLTVDVGHCLVVEPGGVTGALAAAGPYLAHVQIDDMPRTHHDHRPFGEGDLDLPAALTALAAAGGPGGYRGVVAVELPRHSWDAPRQVAAAADAIRRAWAAPPAPPTDRPPRPLHPPQPRPAR</sequence>
<keyword evidence="4" id="KW-0413">Isomerase</keyword>